<evidence type="ECO:0000259" key="5">
    <source>
        <dbReference type="PROSITE" id="PS50853"/>
    </source>
</evidence>
<feature type="domain" description="Fibronectin type-III" evidence="5">
    <location>
        <begin position="386"/>
        <end position="483"/>
    </location>
</feature>
<keyword evidence="2" id="KW-1015">Disulfide bond</keyword>
<evidence type="ECO:0000256" key="1">
    <source>
        <dbReference type="ARBA" id="ARBA00022737"/>
    </source>
</evidence>
<accession>A0A2G8KHS5</accession>
<dbReference type="Proteomes" id="UP000230750">
    <property type="component" value="Unassembled WGS sequence"/>
</dbReference>
<evidence type="ECO:0000256" key="2">
    <source>
        <dbReference type="ARBA" id="ARBA00023157"/>
    </source>
</evidence>
<dbReference type="InterPro" id="IPR036116">
    <property type="entry name" value="FN3_sf"/>
</dbReference>
<evidence type="ECO:0000313" key="7">
    <source>
        <dbReference type="Proteomes" id="UP000230750"/>
    </source>
</evidence>
<dbReference type="PANTHER" id="PTHR44170:SF6">
    <property type="entry name" value="CONTACTIN"/>
    <property type="match status" value="1"/>
</dbReference>
<dbReference type="SMART" id="SM00060">
    <property type="entry name" value="FN3"/>
    <property type="match status" value="2"/>
</dbReference>
<dbReference type="InterPro" id="IPR003598">
    <property type="entry name" value="Ig_sub2"/>
</dbReference>
<evidence type="ECO:0000313" key="6">
    <source>
        <dbReference type="EMBL" id="PIK47546.1"/>
    </source>
</evidence>
<name>A0A2G8KHS5_STIJA</name>
<feature type="domain" description="Ig-like" evidence="4">
    <location>
        <begin position="236"/>
        <end position="327"/>
    </location>
</feature>
<dbReference type="SUPFAM" id="SSF49265">
    <property type="entry name" value="Fibronectin type III"/>
    <property type="match status" value="1"/>
</dbReference>
<dbReference type="SUPFAM" id="SSF48726">
    <property type="entry name" value="Immunoglobulin"/>
    <property type="match status" value="3"/>
</dbReference>
<dbReference type="Pfam" id="PF00041">
    <property type="entry name" value="fn3"/>
    <property type="match status" value="1"/>
</dbReference>
<feature type="non-terminal residue" evidence="6">
    <location>
        <position position="1"/>
    </location>
</feature>
<dbReference type="Pfam" id="PF13927">
    <property type="entry name" value="Ig_3"/>
    <property type="match status" value="1"/>
</dbReference>
<dbReference type="InterPro" id="IPR013106">
    <property type="entry name" value="Ig_V-set"/>
</dbReference>
<evidence type="ECO:0000259" key="4">
    <source>
        <dbReference type="PROSITE" id="PS50835"/>
    </source>
</evidence>
<dbReference type="STRING" id="307972.A0A2G8KHS5"/>
<proteinExistence type="predicted"/>
<dbReference type="EMBL" id="MRZV01000575">
    <property type="protein sequence ID" value="PIK47546.1"/>
    <property type="molecule type" value="Genomic_DNA"/>
</dbReference>
<protein>
    <submittedName>
        <fullName evidence="6">Putative neural cell adhesion molecule 1-like</fullName>
    </submittedName>
</protein>
<dbReference type="OrthoDB" id="190835at2759"/>
<keyword evidence="7" id="KW-1185">Reference proteome</keyword>
<dbReference type="Gene3D" id="2.60.40.10">
    <property type="entry name" value="Immunoglobulins"/>
    <property type="match status" value="5"/>
</dbReference>
<dbReference type="SMART" id="SM00409">
    <property type="entry name" value="IG"/>
    <property type="match status" value="4"/>
</dbReference>
<feature type="domain" description="Fibronectin type-III" evidence="5">
    <location>
        <begin position="485"/>
        <end position="579"/>
    </location>
</feature>
<organism evidence="6 7">
    <name type="scientific">Stichopus japonicus</name>
    <name type="common">Sea cucumber</name>
    <dbReference type="NCBI Taxonomy" id="307972"/>
    <lineage>
        <taxon>Eukaryota</taxon>
        <taxon>Metazoa</taxon>
        <taxon>Echinodermata</taxon>
        <taxon>Eleutherozoa</taxon>
        <taxon>Echinozoa</taxon>
        <taxon>Holothuroidea</taxon>
        <taxon>Aspidochirotacea</taxon>
        <taxon>Aspidochirotida</taxon>
        <taxon>Stichopodidae</taxon>
        <taxon>Apostichopus</taxon>
    </lineage>
</organism>
<dbReference type="CDD" id="cd00096">
    <property type="entry name" value="Ig"/>
    <property type="match status" value="1"/>
</dbReference>
<gene>
    <name evidence="6" type="ORF">BSL78_15598</name>
</gene>
<dbReference type="CDD" id="cd00063">
    <property type="entry name" value="FN3"/>
    <property type="match status" value="2"/>
</dbReference>
<dbReference type="GO" id="GO:0098609">
    <property type="term" value="P:cell-cell adhesion"/>
    <property type="evidence" value="ECO:0007669"/>
    <property type="project" value="TreeGrafter"/>
</dbReference>
<dbReference type="Pfam" id="PF07679">
    <property type="entry name" value="I-set"/>
    <property type="match status" value="2"/>
</dbReference>
<dbReference type="InterPro" id="IPR003961">
    <property type="entry name" value="FN3_dom"/>
</dbReference>
<reference evidence="6 7" key="1">
    <citation type="journal article" date="2017" name="PLoS Biol.">
        <title>The sea cucumber genome provides insights into morphological evolution and visceral regeneration.</title>
        <authorList>
            <person name="Zhang X."/>
            <person name="Sun L."/>
            <person name="Yuan J."/>
            <person name="Sun Y."/>
            <person name="Gao Y."/>
            <person name="Zhang L."/>
            <person name="Li S."/>
            <person name="Dai H."/>
            <person name="Hamel J.F."/>
            <person name="Liu C."/>
            <person name="Yu Y."/>
            <person name="Liu S."/>
            <person name="Lin W."/>
            <person name="Guo K."/>
            <person name="Jin S."/>
            <person name="Xu P."/>
            <person name="Storey K.B."/>
            <person name="Huan P."/>
            <person name="Zhang T."/>
            <person name="Zhou Y."/>
            <person name="Zhang J."/>
            <person name="Lin C."/>
            <person name="Li X."/>
            <person name="Xing L."/>
            <person name="Huo D."/>
            <person name="Sun M."/>
            <person name="Wang L."/>
            <person name="Mercier A."/>
            <person name="Li F."/>
            <person name="Yang H."/>
            <person name="Xiang J."/>
        </authorList>
    </citation>
    <scope>NUCLEOTIDE SEQUENCE [LARGE SCALE GENOMIC DNA]</scope>
    <source>
        <strain evidence="6">Shaxun</strain>
        <tissue evidence="6">Muscle</tissue>
    </source>
</reference>
<feature type="domain" description="Ig-like" evidence="4">
    <location>
        <begin position="145"/>
        <end position="232"/>
    </location>
</feature>
<dbReference type="SMART" id="SM00408">
    <property type="entry name" value="IGc2"/>
    <property type="match status" value="3"/>
</dbReference>
<feature type="domain" description="Ig-like" evidence="4">
    <location>
        <begin position="68"/>
        <end position="138"/>
    </location>
</feature>
<sequence>ATTHLFVEEDTVNKETKLQITNLEVEDKGSYTCRLSGSLGQTILIDVFVGIEFVKRAEEEYQAFEEFESASIKCSVTGNPKPSIEWYHNNVRVYDDGKYSIDPDVGLTISNITRDDEGPFTCRATIRSLSETKAMDIEVDVQVSPSWLFPPTDEVRAVGTSVEFHCKADGDPEPSYSWTYRQNPIVDDGDKYRLRDDGEYLTINNLDTNDDGAYLCAAANGVNTISEAADLSVLFPPRGNDQDNRTATEGQTVVLQCTVVQGESSLLLWEYEGREMVIGQQPTNSRITVSQSIQGTQLTMTITGVQRSDQGGYTCEIENEVGISRVTHFLFVEYEPTINTTITKDQVYSWVTPGPLDFGSYVCEATNKVAKNTHTIDLIQAFVPTEPLGVKKGEVTSTTLEILFEEPEYDGNLPIIGYTVEYWGFDDDETMRDDFNSTEEVKLTGLNPDRTYYFRMSAENDVGLGLWSENATAKTITFRTPREPIIMSPDISSHPTKYDLEWREPEDNGGSPINGYIIRHALVSSEDVEEIPDRYEEAEVGAEARSHIISPLEKDKLYFIELRAVSALGFGGETREKII</sequence>
<dbReference type="AlphaFoldDB" id="A0A2G8KHS5"/>
<dbReference type="InterPro" id="IPR003599">
    <property type="entry name" value="Ig_sub"/>
</dbReference>
<keyword evidence="3" id="KW-0393">Immunoglobulin domain</keyword>
<dbReference type="FunFam" id="2.60.40.10:FF:000032">
    <property type="entry name" value="palladin isoform X1"/>
    <property type="match status" value="1"/>
</dbReference>
<dbReference type="SMART" id="SM00406">
    <property type="entry name" value="IGv"/>
    <property type="match status" value="3"/>
</dbReference>
<dbReference type="InterPro" id="IPR013098">
    <property type="entry name" value="Ig_I-set"/>
</dbReference>
<evidence type="ECO:0000256" key="3">
    <source>
        <dbReference type="ARBA" id="ARBA00023319"/>
    </source>
</evidence>
<dbReference type="PROSITE" id="PS50853">
    <property type="entry name" value="FN3"/>
    <property type="match status" value="2"/>
</dbReference>
<dbReference type="InterPro" id="IPR007110">
    <property type="entry name" value="Ig-like_dom"/>
</dbReference>
<dbReference type="InterPro" id="IPR036179">
    <property type="entry name" value="Ig-like_dom_sf"/>
</dbReference>
<keyword evidence="1" id="KW-0677">Repeat</keyword>
<dbReference type="PROSITE" id="PS50835">
    <property type="entry name" value="IG_LIKE"/>
    <property type="match status" value="3"/>
</dbReference>
<dbReference type="InterPro" id="IPR013783">
    <property type="entry name" value="Ig-like_fold"/>
</dbReference>
<dbReference type="PANTHER" id="PTHR44170">
    <property type="entry name" value="PROTEIN SIDEKICK"/>
    <property type="match status" value="1"/>
</dbReference>
<comment type="caution">
    <text evidence="6">The sequence shown here is derived from an EMBL/GenBank/DDBJ whole genome shotgun (WGS) entry which is preliminary data.</text>
</comment>